<sequence>MLRKRDIKGDRSSSMIPSTNRLFLTPILFLFSKYTARGSSRRTGKVVTCHRAGEASSSQRASRVPSTVHAAVSMATSGSTSNSQTEQRLRPKSNDMGRNMGPMLMQVRRISQMMEAYKSSWKIYGCTSLYKHKDGLRQLFLSSDWKNSAWAKVEDKRAANIIQEIDSHLYAVKIHSRRQHRVPLTPIGGNHFDAKFFRMAPFLQNISTSCCLCGDDKEDKDDEDLNHLFKKCTFARELNGGSLWSGDAPDLRQVAMHIPGLCCSTSECERNRSTFKHIHTKKRNHLEQKKNLNNLEYQYNQRLKKKFYTMKENPRNMDPLVIDELDPTCEWLVHRPDLDQENHIFEGEDLTWASANGRPRNIIK</sequence>
<organism evidence="2 3">
    <name type="scientific">Colocasia esculenta</name>
    <name type="common">Wild taro</name>
    <name type="synonym">Arum esculentum</name>
    <dbReference type="NCBI Taxonomy" id="4460"/>
    <lineage>
        <taxon>Eukaryota</taxon>
        <taxon>Viridiplantae</taxon>
        <taxon>Streptophyta</taxon>
        <taxon>Embryophyta</taxon>
        <taxon>Tracheophyta</taxon>
        <taxon>Spermatophyta</taxon>
        <taxon>Magnoliopsida</taxon>
        <taxon>Liliopsida</taxon>
        <taxon>Araceae</taxon>
        <taxon>Aroideae</taxon>
        <taxon>Colocasieae</taxon>
        <taxon>Colocasia</taxon>
    </lineage>
</organism>
<evidence type="ECO:0000313" key="3">
    <source>
        <dbReference type="Proteomes" id="UP000652761"/>
    </source>
</evidence>
<protein>
    <submittedName>
        <fullName evidence="2">Uncharacterized protein</fullName>
    </submittedName>
</protein>
<reference evidence="2" key="1">
    <citation type="submission" date="2017-07" db="EMBL/GenBank/DDBJ databases">
        <title>Taro Niue Genome Assembly and Annotation.</title>
        <authorList>
            <person name="Atibalentja N."/>
            <person name="Keating K."/>
            <person name="Fields C.J."/>
        </authorList>
    </citation>
    <scope>NUCLEOTIDE SEQUENCE</scope>
    <source>
        <strain evidence="2">Niue_2</strain>
        <tissue evidence="2">Leaf</tissue>
    </source>
</reference>
<accession>A0A843W140</accession>
<keyword evidence="3" id="KW-1185">Reference proteome</keyword>
<dbReference type="SUPFAM" id="SSF53098">
    <property type="entry name" value="Ribonuclease H-like"/>
    <property type="match status" value="1"/>
</dbReference>
<feature type="compositionally biased region" description="Polar residues" evidence="1">
    <location>
        <begin position="74"/>
        <end position="86"/>
    </location>
</feature>
<comment type="caution">
    <text evidence="2">The sequence shown here is derived from an EMBL/GenBank/DDBJ whole genome shotgun (WGS) entry which is preliminary data.</text>
</comment>
<dbReference type="AlphaFoldDB" id="A0A843W140"/>
<dbReference type="InterPro" id="IPR012337">
    <property type="entry name" value="RNaseH-like_sf"/>
</dbReference>
<evidence type="ECO:0000313" key="2">
    <source>
        <dbReference type="EMBL" id="MQL99440.1"/>
    </source>
</evidence>
<proteinExistence type="predicted"/>
<gene>
    <name evidence="2" type="ORF">Taro_032161</name>
</gene>
<name>A0A843W140_COLES</name>
<evidence type="ECO:0000256" key="1">
    <source>
        <dbReference type="SAM" id="MobiDB-lite"/>
    </source>
</evidence>
<dbReference type="Proteomes" id="UP000652761">
    <property type="component" value="Unassembled WGS sequence"/>
</dbReference>
<feature type="region of interest" description="Disordered" evidence="1">
    <location>
        <begin position="73"/>
        <end position="100"/>
    </location>
</feature>
<dbReference type="EMBL" id="NMUH01002352">
    <property type="protein sequence ID" value="MQL99440.1"/>
    <property type="molecule type" value="Genomic_DNA"/>
</dbReference>